<dbReference type="EMBL" id="CP002612">
    <property type="protein sequence ID" value="AEA32928.1"/>
    <property type="molecule type" value="Genomic_DNA"/>
</dbReference>
<dbReference type="KEGG" id="lam:LA2_10994"/>
<sequence length="42" mass="4828">MKNRTYNFLATAEALQAKKEVETNNITKVGALEDLDKWMNDL</sequence>
<name>F2M3S8_LACAR</name>
<organism evidence="1 2">
    <name type="scientific">Lactobacillus amylovorus (strain GRL 1112)</name>
    <dbReference type="NCBI Taxonomy" id="695560"/>
    <lineage>
        <taxon>Bacteria</taxon>
        <taxon>Bacillati</taxon>
        <taxon>Bacillota</taxon>
        <taxon>Bacilli</taxon>
        <taxon>Lactobacillales</taxon>
        <taxon>Lactobacillaceae</taxon>
        <taxon>Lactobacillus</taxon>
    </lineage>
</organism>
<evidence type="ECO:0000313" key="2">
    <source>
        <dbReference type="Proteomes" id="UP000007033"/>
    </source>
</evidence>
<gene>
    <name evidence="1" type="ORF">LA2_10994</name>
</gene>
<dbReference type="HOGENOM" id="CLU_3253042_0_0_9"/>
<evidence type="ECO:0000313" key="1">
    <source>
        <dbReference type="EMBL" id="AEA32928.1"/>
    </source>
</evidence>
<accession>F2M3S8</accession>
<dbReference type="RefSeq" id="WP_013682693.1">
    <property type="nucleotide sequence ID" value="NC_015319.1"/>
</dbReference>
<geneLocation type="plasmid" evidence="2">
    <name>plasmid1</name>
</geneLocation>
<proteinExistence type="predicted"/>
<keyword evidence="1" id="KW-0614">Plasmid</keyword>
<dbReference type="Proteomes" id="UP000007033">
    <property type="component" value="Plasmid p1"/>
</dbReference>
<protein>
    <submittedName>
        <fullName evidence="1">Uncharacterized protein</fullName>
    </submittedName>
</protein>
<reference evidence="1 2" key="1">
    <citation type="submission" date="2011-03" db="EMBL/GenBank/DDBJ databases">
        <authorList>
            <person name="Kant R."/>
            <person name="Paulin L."/>
            <person name="Alatalo E."/>
            <person name="de Vos W.M."/>
            <person name="Palva A."/>
        </authorList>
    </citation>
    <scope>NUCLEOTIDE SEQUENCE [LARGE SCALE GENOMIC DNA]</scope>
    <source>
        <strain evidence="1 2">GRL 1112</strain>
        <plasmid evidence="2">plasmid1</plasmid>
    </source>
</reference>
<dbReference type="AlphaFoldDB" id="F2M3S8"/>